<accession>H1VFD1</accession>
<feature type="compositionally biased region" description="Polar residues" evidence="1">
    <location>
        <begin position="26"/>
        <end position="44"/>
    </location>
</feature>
<gene>
    <name evidence="2" type="ORF">CH063_09903</name>
</gene>
<organism evidence="2 3">
    <name type="scientific">Colletotrichum higginsianum (strain IMI 349063)</name>
    <name type="common">Crucifer anthracnose fungus</name>
    <dbReference type="NCBI Taxonomy" id="759273"/>
    <lineage>
        <taxon>Eukaryota</taxon>
        <taxon>Fungi</taxon>
        <taxon>Dikarya</taxon>
        <taxon>Ascomycota</taxon>
        <taxon>Pezizomycotina</taxon>
        <taxon>Sordariomycetes</taxon>
        <taxon>Hypocreomycetidae</taxon>
        <taxon>Glomerellales</taxon>
        <taxon>Glomerellaceae</taxon>
        <taxon>Colletotrichum</taxon>
        <taxon>Colletotrichum destructivum species complex</taxon>
    </lineage>
</organism>
<proteinExistence type="predicted"/>
<sequence>MSVCRGLWRIRPSQRRLRRRRRGRNSSKLLNSWQPRQPSTDVTSLRSPRHFQMFNFPLGKEGGDWRAGFHQVRTNRRADIELTKRKAIIASRGGYHYDWALFFSSCLLGLKRNFTRTQNRRSCDGTFPSARLDSLICFPSPSALLASVRKGEGESPVFGNDVDPPPAHVFTPSLRPKRKRLIDDERRCHVVET</sequence>
<evidence type="ECO:0000313" key="3">
    <source>
        <dbReference type="Proteomes" id="UP000007174"/>
    </source>
</evidence>
<protein>
    <submittedName>
        <fullName evidence="2">Uncharacterized protein</fullName>
    </submittedName>
</protein>
<name>H1VFD1_COLHI</name>
<dbReference type="AlphaFoldDB" id="H1VFD1"/>
<evidence type="ECO:0000256" key="1">
    <source>
        <dbReference type="SAM" id="MobiDB-lite"/>
    </source>
</evidence>
<feature type="region of interest" description="Disordered" evidence="1">
    <location>
        <begin position="15"/>
        <end position="44"/>
    </location>
</feature>
<dbReference type="EMBL" id="CACQ02003230">
    <property type="protein sequence ID" value="CCF38934.1"/>
    <property type="molecule type" value="Genomic_DNA"/>
</dbReference>
<dbReference type="HOGENOM" id="CLU_1408649_0_0_1"/>
<feature type="compositionally biased region" description="Basic residues" evidence="1">
    <location>
        <begin position="15"/>
        <end position="25"/>
    </location>
</feature>
<reference evidence="3" key="1">
    <citation type="journal article" date="2012" name="Nat. Genet.">
        <title>Lifestyle transitions in plant pathogenic Colletotrichum fungi deciphered by genome and transcriptome analyses.</title>
        <authorList>
            <person name="O'Connell R.J."/>
            <person name="Thon M.R."/>
            <person name="Hacquard S."/>
            <person name="Amyotte S.G."/>
            <person name="Kleemann J."/>
            <person name="Torres M.F."/>
            <person name="Damm U."/>
            <person name="Buiate E.A."/>
            <person name="Epstein L."/>
            <person name="Alkan N."/>
            <person name="Altmueller J."/>
            <person name="Alvarado-Balderrama L."/>
            <person name="Bauser C.A."/>
            <person name="Becker C."/>
            <person name="Birren B.W."/>
            <person name="Chen Z."/>
            <person name="Choi J."/>
            <person name="Crouch J.A."/>
            <person name="Duvick J.P."/>
            <person name="Farman M.A."/>
            <person name="Gan P."/>
            <person name="Heiman D."/>
            <person name="Henrissat B."/>
            <person name="Howard R.J."/>
            <person name="Kabbage M."/>
            <person name="Koch C."/>
            <person name="Kracher B."/>
            <person name="Kubo Y."/>
            <person name="Law A.D."/>
            <person name="Lebrun M.-H."/>
            <person name="Lee Y.-H."/>
            <person name="Miyara I."/>
            <person name="Moore N."/>
            <person name="Neumann U."/>
            <person name="Nordstroem K."/>
            <person name="Panaccione D.G."/>
            <person name="Panstruga R."/>
            <person name="Place M."/>
            <person name="Proctor R.H."/>
            <person name="Prusky D."/>
            <person name="Rech G."/>
            <person name="Reinhardt R."/>
            <person name="Rollins J.A."/>
            <person name="Rounsley S."/>
            <person name="Schardl C.L."/>
            <person name="Schwartz D.C."/>
            <person name="Shenoy N."/>
            <person name="Shirasu K."/>
            <person name="Sikhakolli U.R."/>
            <person name="Stueber K."/>
            <person name="Sukno S.A."/>
            <person name="Sweigard J.A."/>
            <person name="Takano Y."/>
            <person name="Takahara H."/>
            <person name="Trail F."/>
            <person name="van der Does H.C."/>
            <person name="Voll L.M."/>
            <person name="Will I."/>
            <person name="Young S."/>
            <person name="Zeng Q."/>
            <person name="Zhang J."/>
            <person name="Zhou S."/>
            <person name="Dickman M.B."/>
            <person name="Schulze-Lefert P."/>
            <person name="Ver Loren van Themaat E."/>
            <person name="Ma L.-J."/>
            <person name="Vaillancourt L.J."/>
        </authorList>
    </citation>
    <scope>NUCLEOTIDE SEQUENCE [LARGE SCALE GENOMIC DNA]</scope>
    <source>
        <strain evidence="3">IMI 349063</strain>
    </source>
</reference>
<evidence type="ECO:0000313" key="2">
    <source>
        <dbReference type="EMBL" id="CCF38934.1"/>
    </source>
</evidence>
<dbReference type="Proteomes" id="UP000007174">
    <property type="component" value="Unassembled WGS sequence"/>
</dbReference>